<dbReference type="Gene3D" id="1.25.40.10">
    <property type="entry name" value="Tetratricopeptide repeat domain"/>
    <property type="match status" value="1"/>
</dbReference>
<feature type="signal peptide" evidence="1">
    <location>
        <begin position="1"/>
        <end position="21"/>
    </location>
</feature>
<gene>
    <name evidence="3" type="ORF">BS639_09350</name>
    <name evidence="2" type="ORF">ITX54_04415</name>
</gene>
<reference evidence="3 4" key="2">
    <citation type="journal article" date="2017" name="Int. J. Syst. Evol. Microbiol.">
        <title>Rouxiella badensis sp. nov. and Rouxiella silvae sp. nov. isolated from peat bog soil in Germany and emendation of the genus description.</title>
        <authorList>
            <person name="Le Fleche-Mateos A."/>
            <person name="Kugler J.H."/>
            <person name="Hansen S.H."/>
            <person name="Syldatk C."/>
            <person name="Hausmann R."/>
            <person name="Lomprez F."/>
            <person name="Vandenbogaert M."/>
            <person name="Manuguerra J.C."/>
            <person name="Grimont P.A."/>
        </authorList>
    </citation>
    <scope>NUCLEOTIDE SEQUENCE [LARGE SCALE GENOMIC DNA]</scope>
    <source>
        <strain evidence="3 4">213</strain>
    </source>
</reference>
<dbReference type="EMBL" id="MRWD01000018">
    <property type="protein sequence ID" value="ORJ21501.1"/>
    <property type="molecule type" value="Genomic_DNA"/>
</dbReference>
<evidence type="ECO:0000313" key="2">
    <source>
        <dbReference type="EMBL" id="MBF6635906.1"/>
    </source>
</evidence>
<dbReference type="Proteomes" id="UP000192722">
    <property type="component" value="Unassembled WGS sequence"/>
</dbReference>
<reference evidence="2" key="3">
    <citation type="submission" date="2020-11" db="EMBL/GenBank/DDBJ databases">
        <authorList>
            <person name="Lee S.D."/>
        </authorList>
    </citation>
    <scope>NUCLEOTIDE SEQUENCE</scope>
    <source>
        <strain evidence="2">SAP-2</strain>
    </source>
</reference>
<keyword evidence="1" id="KW-0732">Signal</keyword>
<keyword evidence="4" id="KW-1185">Reference proteome</keyword>
<dbReference type="Proteomes" id="UP000705283">
    <property type="component" value="Unassembled WGS sequence"/>
</dbReference>
<evidence type="ECO:0000313" key="4">
    <source>
        <dbReference type="Proteomes" id="UP000192722"/>
    </source>
</evidence>
<sequence>MKFWLPAFLIVGWFCCSSVWAKIDEPDIKADCLKTGIYASAGKAAYQQGAYAKAQDLFKSQVAWSEFCHLPEGATATAYNNIALTYMHLGQYGKAKAWLSLAPQDKKTQFNLAKIESKLAEAPPSSGPAGLYWQYAGQGSWNTVEVKPEESQFVIHFSGLYMGAMSLYYGPNVGDFSTVTAIKDNQAVYRSIDDATAEGTNCTVTMNFAGQNLRLKSIGDCGFGQNVMASGDYVRVGAAS</sequence>
<dbReference type="InterPro" id="IPR011990">
    <property type="entry name" value="TPR-like_helical_dom_sf"/>
</dbReference>
<feature type="chain" id="PRO_5041277389" evidence="1">
    <location>
        <begin position="22"/>
        <end position="240"/>
    </location>
</feature>
<dbReference type="EMBL" id="JADMKS010000002">
    <property type="protein sequence ID" value="MBF6635906.1"/>
    <property type="molecule type" value="Genomic_DNA"/>
</dbReference>
<protein>
    <submittedName>
        <fullName evidence="2">Tetratricopeptide repeat protein</fullName>
    </submittedName>
</protein>
<accession>A0AA40WZD8</accession>
<dbReference type="RefSeq" id="WP_084982942.1">
    <property type="nucleotide sequence ID" value="NZ_CBCSCF010000014.1"/>
</dbReference>
<evidence type="ECO:0000256" key="1">
    <source>
        <dbReference type="SAM" id="SignalP"/>
    </source>
</evidence>
<reference evidence="2" key="4">
    <citation type="submission" date="2022-09" db="EMBL/GenBank/DDBJ databases">
        <title>Rouxiella aceris sp. nov., isolated from tree sap and emended description of the genus Rhouxiella.</title>
        <authorList>
            <person name="Kim I.S."/>
        </authorList>
    </citation>
    <scope>NUCLEOTIDE SEQUENCE</scope>
    <source>
        <strain evidence="2">SAP-2</strain>
    </source>
</reference>
<evidence type="ECO:0000313" key="3">
    <source>
        <dbReference type="EMBL" id="ORJ21501.1"/>
    </source>
</evidence>
<dbReference type="SUPFAM" id="SSF48452">
    <property type="entry name" value="TPR-like"/>
    <property type="match status" value="1"/>
</dbReference>
<name>A0AA40WZD8_9GAMM</name>
<comment type="caution">
    <text evidence="2">The sequence shown here is derived from an EMBL/GenBank/DDBJ whole genome shotgun (WGS) entry which is preliminary data.</text>
</comment>
<dbReference type="AlphaFoldDB" id="A0AA40WZD8"/>
<reference evidence="3" key="1">
    <citation type="submission" date="2016-12" db="EMBL/GenBank/DDBJ databases">
        <authorList>
            <person name="Le Fleche-Mateos A."/>
        </authorList>
    </citation>
    <scope>NUCLEOTIDE SEQUENCE</scope>
    <source>
        <strain evidence="3">213</strain>
    </source>
</reference>
<evidence type="ECO:0000313" key="5">
    <source>
        <dbReference type="Proteomes" id="UP000705283"/>
    </source>
</evidence>
<organism evidence="2 5">
    <name type="scientific">Rouxiella silvae</name>
    <dbReference type="NCBI Taxonomy" id="1646373"/>
    <lineage>
        <taxon>Bacteria</taxon>
        <taxon>Pseudomonadati</taxon>
        <taxon>Pseudomonadota</taxon>
        <taxon>Gammaproteobacteria</taxon>
        <taxon>Enterobacterales</taxon>
        <taxon>Yersiniaceae</taxon>
        <taxon>Rouxiella</taxon>
    </lineage>
</organism>
<proteinExistence type="predicted"/>